<evidence type="ECO:0000256" key="1">
    <source>
        <dbReference type="SAM" id="SignalP"/>
    </source>
</evidence>
<name>A0A0D0DRA5_9AGAM</name>
<evidence type="ECO:0000313" key="3">
    <source>
        <dbReference type="Proteomes" id="UP000054538"/>
    </source>
</evidence>
<dbReference type="AlphaFoldDB" id="A0A0D0DRA5"/>
<reference evidence="2 3" key="1">
    <citation type="submission" date="2014-04" db="EMBL/GenBank/DDBJ databases">
        <authorList>
            <consortium name="DOE Joint Genome Institute"/>
            <person name="Kuo A."/>
            <person name="Kohler A."/>
            <person name="Jargeat P."/>
            <person name="Nagy L.G."/>
            <person name="Floudas D."/>
            <person name="Copeland A."/>
            <person name="Barry K.W."/>
            <person name="Cichocki N."/>
            <person name="Veneault-Fourrey C."/>
            <person name="LaButti K."/>
            <person name="Lindquist E.A."/>
            <person name="Lipzen A."/>
            <person name="Lundell T."/>
            <person name="Morin E."/>
            <person name="Murat C."/>
            <person name="Sun H."/>
            <person name="Tunlid A."/>
            <person name="Henrissat B."/>
            <person name="Grigoriev I.V."/>
            <person name="Hibbett D.S."/>
            <person name="Martin F."/>
            <person name="Nordberg H.P."/>
            <person name="Cantor M.N."/>
            <person name="Hua S.X."/>
        </authorList>
    </citation>
    <scope>NUCLEOTIDE SEQUENCE [LARGE SCALE GENOMIC DNA]</scope>
    <source>
        <strain evidence="2 3">Ve08.2h10</strain>
    </source>
</reference>
<dbReference type="Proteomes" id="UP000054538">
    <property type="component" value="Unassembled WGS sequence"/>
</dbReference>
<dbReference type="EMBL" id="KN825666">
    <property type="protein sequence ID" value="KIK82180.1"/>
    <property type="molecule type" value="Genomic_DNA"/>
</dbReference>
<gene>
    <name evidence="2" type="ORF">PAXRUDRAFT_154361</name>
</gene>
<proteinExistence type="predicted"/>
<sequence length="53" mass="5813">MQIFLMLLTSIASLSAHTFVGVHAAQCADCPNKVNNQRLTRSCVDINVARHCL</sequence>
<feature type="signal peptide" evidence="1">
    <location>
        <begin position="1"/>
        <end position="16"/>
    </location>
</feature>
<reference evidence="3" key="2">
    <citation type="submission" date="2015-01" db="EMBL/GenBank/DDBJ databases">
        <title>Evolutionary Origins and Diversification of the Mycorrhizal Mutualists.</title>
        <authorList>
            <consortium name="DOE Joint Genome Institute"/>
            <consortium name="Mycorrhizal Genomics Consortium"/>
            <person name="Kohler A."/>
            <person name="Kuo A."/>
            <person name="Nagy L.G."/>
            <person name="Floudas D."/>
            <person name="Copeland A."/>
            <person name="Barry K.W."/>
            <person name="Cichocki N."/>
            <person name="Veneault-Fourrey C."/>
            <person name="LaButti K."/>
            <person name="Lindquist E.A."/>
            <person name="Lipzen A."/>
            <person name="Lundell T."/>
            <person name="Morin E."/>
            <person name="Murat C."/>
            <person name="Riley R."/>
            <person name="Ohm R."/>
            <person name="Sun H."/>
            <person name="Tunlid A."/>
            <person name="Henrissat B."/>
            <person name="Grigoriev I.V."/>
            <person name="Hibbett D.S."/>
            <person name="Martin F."/>
        </authorList>
    </citation>
    <scope>NUCLEOTIDE SEQUENCE [LARGE SCALE GENOMIC DNA]</scope>
    <source>
        <strain evidence="3">Ve08.2h10</strain>
    </source>
</reference>
<accession>A0A0D0DRA5</accession>
<protein>
    <submittedName>
        <fullName evidence="2">Uncharacterized protein</fullName>
    </submittedName>
</protein>
<feature type="chain" id="PRO_5002208597" evidence="1">
    <location>
        <begin position="17"/>
        <end position="53"/>
    </location>
</feature>
<organism evidence="2 3">
    <name type="scientific">Paxillus rubicundulus Ve08.2h10</name>
    <dbReference type="NCBI Taxonomy" id="930991"/>
    <lineage>
        <taxon>Eukaryota</taxon>
        <taxon>Fungi</taxon>
        <taxon>Dikarya</taxon>
        <taxon>Basidiomycota</taxon>
        <taxon>Agaricomycotina</taxon>
        <taxon>Agaricomycetes</taxon>
        <taxon>Agaricomycetidae</taxon>
        <taxon>Boletales</taxon>
        <taxon>Paxilineae</taxon>
        <taxon>Paxillaceae</taxon>
        <taxon>Paxillus</taxon>
    </lineage>
</organism>
<keyword evidence="1" id="KW-0732">Signal</keyword>
<evidence type="ECO:0000313" key="2">
    <source>
        <dbReference type="EMBL" id="KIK82180.1"/>
    </source>
</evidence>
<dbReference type="InParanoid" id="A0A0D0DRA5"/>
<dbReference type="HOGENOM" id="CLU_150821_2_1_1"/>
<keyword evidence="3" id="KW-1185">Reference proteome</keyword>